<name>C7DIM3_MICA2</name>
<gene>
    <name evidence="2" type="ORF">UNLARM2_0911</name>
</gene>
<reference evidence="2 3" key="1">
    <citation type="journal article" date="2009" name="Genome Biol.">
        <title>Community-wide analysis of microbial genome sequence signatures.</title>
        <authorList>
            <person name="Dick G.J."/>
            <person name="Andersson A.F."/>
            <person name="Baker B.J."/>
            <person name="Simmons S.L."/>
            <person name="Thomas B.C."/>
            <person name="Yelton A.P."/>
            <person name="Banfield J.F."/>
        </authorList>
    </citation>
    <scope>NUCLEOTIDE SEQUENCE [LARGE SCALE GENOMIC DNA]</scope>
    <source>
        <strain evidence="2">ARMAN-2</strain>
    </source>
</reference>
<dbReference type="AlphaFoldDB" id="C7DIM3"/>
<comment type="similarity">
    <text evidence="1">Belongs to the PDCD5 family.</text>
</comment>
<reference evidence="2 3" key="2">
    <citation type="journal article" date="2010" name="Proc. Natl. Acad. Sci. U.S.A.">
        <title>Enigmatic, ultrasmall, uncultivated Archaea.</title>
        <authorList>
            <person name="Baker B.J."/>
            <person name="Comolli L.R."/>
            <person name="Dick G.J."/>
            <person name="Hauser L.J."/>
            <person name="Hyatt D."/>
            <person name="Dill B.D."/>
            <person name="Land M.L."/>
            <person name="Verberkmoes N.C."/>
            <person name="Hettich R.L."/>
            <person name="Banfield J.F."/>
        </authorList>
    </citation>
    <scope>NUCLEOTIDE SEQUENCE [LARGE SCALE GENOMIC DNA]</scope>
    <source>
        <strain evidence="2">ARMAN-2</strain>
    </source>
</reference>
<dbReference type="InterPro" id="IPR036883">
    <property type="entry name" value="PDCD5-like_sf"/>
</dbReference>
<dbReference type="PIRSF" id="PIRSF015730">
    <property type="entry name" value="TFAR19"/>
    <property type="match status" value="1"/>
</dbReference>
<dbReference type="Proteomes" id="UP000332487">
    <property type="component" value="Unassembled WGS sequence"/>
</dbReference>
<protein>
    <recommendedName>
        <fullName evidence="4">DNA-binding TFAR19-related protein</fullName>
    </recommendedName>
</protein>
<proteinExistence type="inferred from homology"/>
<dbReference type="Gene3D" id="1.10.8.140">
    <property type="entry name" value="PDCD5-like"/>
    <property type="match status" value="1"/>
</dbReference>
<keyword evidence="3" id="KW-1185">Reference proteome</keyword>
<accession>C7DIM3</accession>
<dbReference type="GO" id="GO:0003677">
    <property type="term" value="F:DNA binding"/>
    <property type="evidence" value="ECO:0007669"/>
    <property type="project" value="InterPro"/>
</dbReference>
<evidence type="ECO:0000313" key="3">
    <source>
        <dbReference type="Proteomes" id="UP000332487"/>
    </source>
</evidence>
<evidence type="ECO:0000256" key="1">
    <source>
        <dbReference type="ARBA" id="ARBA00010490"/>
    </source>
</evidence>
<evidence type="ECO:0008006" key="4">
    <source>
        <dbReference type="Google" id="ProtNLM"/>
    </source>
</evidence>
<dbReference type="EMBL" id="GG697241">
    <property type="protein sequence ID" value="EET89797.1"/>
    <property type="molecule type" value="Genomic_DNA"/>
</dbReference>
<dbReference type="Pfam" id="PF01984">
    <property type="entry name" value="dsDNA_bind"/>
    <property type="match status" value="1"/>
</dbReference>
<evidence type="ECO:0000313" key="2">
    <source>
        <dbReference type="EMBL" id="EET89797.1"/>
    </source>
</evidence>
<dbReference type="SUPFAM" id="SSF46950">
    <property type="entry name" value="Double-stranded DNA-binding domain"/>
    <property type="match status" value="1"/>
</dbReference>
<organism evidence="2 3">
    <name type="scientific">Candidatus Micrarchaeum acidiphilum ARMAN-2</name>
    <dbReference type="NCBI Taxonomy" id="425595"/>
    <lineage>
        <taxon>Archaea</taxon>
        <taxon>Candidatus Micrarchaeota</taxon>
        <taxon>Candidatus Micrarchaeia</taxon>
        <taxon>Candidatus Micrarchaeales</taxon>
        <taxon>Candidatus Micrarchaeaceae</taxon>
        <taxon>Candidatus Micrarchaeum</taxon>
    </lineage>
</organism>
<dbReference type="InterPro" id="IPR002836">
    <property type="entry name" value="PDCD5-like"/>
</dbReference>
<sequence length="98" mass="11843">MAEEEDKEIKKELNRMYKEMEQERQIRQLMHQLLEPSAYERLMNIKVSNNELYMQLVNMIVTLVQSNQIMGKVSERNLLALLSKINRRPETHIEFKHK</sequence>